<sequence>MEISSYCRLNRKFQSGIEIKMKITELQKEEGEIKGVLPYLLFLMVVFVPKRKPVLKEKKTCFFSQAFFLRKVVSQGFY</sequence>
<evidence type="ECO:0000313" key="1">
    <source>
        <dbReference type="EMBL" id="QNO51881.1"/>
    </source>
</evidence>
<protein>
    <submittedName>
        <fullName evidence="2">Uncharacterized protein</fullName>
    </submittedName>
</protein>
<gene>
    <name evidence="2" type="ORF">CGPAMFBJ_00002</name>
    <name evidence="1" type="ORF">HCMLNGLJ_00001</name>
</gene>
<name>A0A7G9YV97_9EURY</name>
<reference evidence="2" key="1">
    <citation type="submission" date="2020-06" db="EMBL/GenBank/DDBJ databases">
        <title>Unique genomic features of the anaerobic methanotrophic archaea.</title>
        <authorList>
            <person name="Chadwick G.L."/>
            <person name="Skennerton C.T."/>
            <person name="Laso-Perez R."/>
            <person name="Leu A.O."/>
            <person name="Speth D.R."/>
            <person name="Yu H."/>
            <person name="Morgan-Lang C."/>
            <person name="Hatzenpichler R."/>
            <person name="Goudeau D."/>
            <person name="Malmstrom R."/>
            <person name="Brazelton W.J."/>
            <person name="Woyke T."/>
            <person name="Hallam S.J."/>
            <person name="Tyson G.W."/>
            <person name="Wegener G."/>
            <person name="Boetius A."/>
            <person name="Orphan V."/>
        </authorList>
    </citation>
    <scope>NUCLEOTIDE SEQUENCE</scope>
</reference>
<dbReference type="EMBL" id="MT631493">
    <property type="protein sequence ID" value="QNO51931.1"/>
    <property type="molecule type" value="Genomic_DNA"/>
</dbReference>
<evidence type="ECO:0000313" key="2">
    <source>
        <dbReference type="EMBL" id="QNO51931.1"/>
    </source>
</evidence>
<dbReference type="AlphaFoldDB" id="A0A7G9YV97"/>
<dbReference type="EMBL" id="MT631483">
    <property type="protein sequence ID" value="QNO51881.1"/>
    <property type="molecule type" value="Genomic_DNA"/>
</dbReference>
<proteinExistence type="predicted"/>
<accession>A0A7G9YV97</accession>
<organism evidence="2">
    <name type="scientific">Candidatus Methanophagaceae archaeon ANME-1 ERB6</name>
    <dbReference type="NCBI Taxonomy" id="2759912"/>
    <lineage>
        <taxon>Archaea</taxon>
        <taxon>Methanobacteriati</taxon>
        <taxon>Methanobacteriota</taxon>
        <taxon>Stenosarchaea group</taxon>
        <taxon>Methanomicrobia</taxon>
        <taxon>Candidatus Methanophagales</taxon>
        <taxon>Candidatus Methanophagaceae</taxon>
    </lineage>
</organism>